<comment type="caution">
    <text evidence="2">The sequence shown here is derived from an EMBL/GenBank/DDBJ whole genome shotgun (WGS) entry which is preliminary data.</text>
</comment>
<accession>A0ABR1H3S6</accession>
<dbReference type="Pfam" id="PF11951">
    <property type="entry name" value="Fungal_trans_2"/>
    <property type="match status" value="1"/>
</dbReference>
<organism evidence="2 3">
    <name type="scientific">Neonectria punicea</name>
    <dbReference type="NCBI Taxonomy" id="979145"/>
    <lineage>
        <taxon>Eukaryota</taxon>
        <taxon>Fungi</taxon>
        <taxon>Dikarya</taxon>
        <taxon>Ascomycota</taxon>
        <taxon>Pezizomycotina</taxon>
        <taxon>Sordariomycetes</taxon>
        <taxon>Hypocreomycetidae</taxon>
        <taxon>Hypocreales</taxon>
        <taxon>Nectriaceae</taxon>
        <taxon>Neonectria</taxon>
    </lineage>
</organism>
<evidence type="ECO:0000256" key="1">
    <source>
        <dbReference type="ARBA" id="ARBA00023242"/>
    </source>
</evidence>
<name>A0ABR1H3S6_9HYPO</name>
<evidence type="ECO:0000313" key="2">
    <source>
        <dbReference type="EMBL" id="KAK7415770.1"/>
    </source>
</evidence>
<dbReference type="InterPro" id="IPR053175">
    <property type="entry name" value="DHMBA_Reg_Transcription_Factor"/>
</dbReference>
<dbReference type="Proteomes" id="UP001498476">
    <property type="component" value="Unassembled WGS sequence"/>
</dbReference>
<sequence>MSRQLPQPISDLGASFFFAKYTFNQPPFGEEYHDWLAESYSQNESVLRAAIEAVGMAGISNISYAPNVASRSNELYCKAVVVINQALCDPVQVRADATLMAVILLGLFETVNFDTWDRYGHWDAHVKGATALLELRGKEQFTRRRGGLLYILTRSQILAACAQQHLPVPLALVKTTYNFQRSTIRKQWQLESLASAGSICEICFRLINLSVAFKSRETIDSEAMRKIALDIDSDLENWRAGMSEKWKYASVDADESAVDCFMEKRHVYSNLWIAENWNNWRMVRILVNQILHQIVDCPSVPSILSLIRPLYVVSLEVFNSQELRGFAVEHLRHISAAVGIRQAGLLAKTVSEGLEASSEDLVSIPSLYAVPLIPFF</sequence>
<proteinExistence type="predicted"/>
<evidence type="ECO:0008006" key="4">
    <source>
        <dbReference type="Google" id="ProtNLM"/>
    </source>
</evidence>
<dbReference type="InterPro" id="IPR021858">
    <property type="entry name" value="Fun_TF"/>
</dbReference>
<dbReference type="EMBL" id="JAZAVJ010000078">
    <property type="protein sequence ID" value="KAK7415770.1"/>
    <property type="molecule type" value="Genomic_DNA"/>
</dbReference>
<dbReference type="PANTHER" id="PTHR38791:SF5">
    <property type="entry name" value="TRANSCRIPTION FACTOR DBAG-RELATED"/>
    <property type="match status" value="1"/>
</dbReference>
<gene>
    <name evidence="2" type="ORF">QQX98_005683</name>
</gene>
<protein>
    <recommendedName>
        <fullName evidence="4">Transcription factor domain-containing protein</fullName>
    </recommendedName>
</protein>
<keyword evidence="1" id="KW-0539">Nucleus</keyword>
<keyword evidence="3" id="KW-1185">Reference proteome</keyword>
<dbReference type="PANTHER" id="PTHR38791">
    <property type="entry name" value="ZN(II)2CYS6 TRANSCRIPTION FACTOR (EUROFUNG)-RELATED-RELATED"/>
    <property type="match status" value="1"/>
</dbReference>
<evidence type="ECO:0000313" key="3">
    <source>
        <dbReference type="Proteomes" id="UP001498476"/>
    </source>
</evidence>
<reference evidence="2 3" key="1">
    <citation type="journal article" date="2025" name="Microbiol. Resour. Announc.">
        <title>Draft genome sequences for Neonectria magnoliae and Neonectria punicea, canker pathogens of Liriodendron tulipifera and Acer saccharum in West Virginia.</title>
        <authorList>
            <person name="Petronek H.M."/>
            <person name="Kasson M.T."/>
            <person name="Metheny A.M."/>
            <person name="Stauder C.M."/>
            <person name="Lovett B."/>
            <person name="Lynch S.C."/>
            <person name="Garnas J.R."/>
            <person name="Kasson L.R."/>
            <person name="Stajich J.E."/>
        </authorList>
    </citation>
    <scope>NUCLEOTIDE SEQUENCE [LARGE SCALE GENOMIC DNA]</scope>
    <source>
        <strain evidence="2 3">NRRL 64653</strain>
    </source>
</reference>